<evidence type="ECO:0000313" key="2">
    <source>
        <dbReference type="EnsemblMetazoa" id="tetur31g00570.1"/>
    </source>
</evidence>
<dbReference type="Gene3D" id="2.10.80.10">
    <property type="entry name" value="Lipase, subunit A"/>
    <property type="match status" value="1"/>
</dbReference>
<dbReference type="AlphaFoldDB" id="T1L158"/>
<evidence type="ECO:0000313" key="3">
    <source>
        <dbReference type="Proteomes" id="UP000015104"/>
    </source>
</evidence>
<feature type="transmembrane region" description="Helical" evidence="1">
    <location>
        <begin position="81"/>
        <end position="110"/>
    </location>
</feature>
<organism evidence="2 3">
    <name type="scientific">Tetranychus urticae</name>
    <name type="common">Two-spotted spider mite</name>
    <dbReference type="NCBI Taxonomy" id="32264"/>
    <lineage>
        <taxon>Eukaryota</taxon>
        <taxon>Metazoa</taxon>
        <taxon>Ecdysozoa</taxon>
        <taxon>Arthropoda</taxon>
        <taxon>Chelicerata</taxon>
        <taxon>Arachnida</taxon>
        <taxon>Acari</taxon>
        <taxon>Acariformes</taxon>
        <taxon>Trombidiformes</taxon>
        <taxon>Prostigmata</taxon>
        <taxon>Eleutherengona</taxon>
        <taxon>Raphignathae</taxon>
        <taxon>Tetranychoidea</taxon>
        <taxon>Tetranychidae</taxon>
        <taxon>Tetranychus</taxon>
    </lineage>
</organism>
<proteinExistence type="predicted"/>
<dbReference type="Proteomes" id="UP000015104">
    <property type="component" value="Unassembled WGS sequence"/>
</dbReference>
<evidence type="ECO:0000256" key="1">
    <source>
        <dbReference type="SAM" id="Phobius"/>
    </source>
</evidence>
<keyword evidence="3" id="KW-1185">Reference proteome</keyword>
<evidence type="ECO:0008006" key="4">
    <source>
        <dbReference type="Google" id="ProtNLM"/>
    </source>
</evidence>
<keyword evidence="1" id="KW-1133">Transmembrane helix</keyword>
<keyword evidence="1" id="KW-0812">Transmembrane</keyword>
<sequence>MFRFVTVSGRTWNFFALNSPKPCQSSDDCRRGECCAIGKFSVPMCKPMGRINDWCYPDNEPENMTLHYPYGSETYTNVLKICFFIIMFTFILFISAICIFWLYVALFGVLSDNKCSKCDQCMITNLLRNLVETYQQYPYEERKRSIMFELRRQMLYIPMPIRCECSSRILLSIAKINQSNADFNQN</sequence>
<dbReference type="EMBL" id="CAEY01000889">
    <property type="status" value="NOT_ANNOTATED_CDS"/>
    <property type="molecule type" value="Genomic_DNA"/>
</dbReference>
<reference evidence="3" key="1">
    <citation type="submission" date="2011-08" db="EMBL/GenBank/DDBJ databases">
        <authorList>
            <person name="Rombauts S."/>
        </authorList>
    </citation>
    <scope>NUCLEOTIDE SEQUENCE</scope>
    <source>
        <strain evidence="3">London</strain>
    </source>
</reference>
<protein>
    <recommendedName>
        <fullName evidence="4">Prokineticin domain-containing protein</fullName>
    </recommendedName>
</protein>
<keyword evidence="1" id="KW-0472">Membrane</keyword>
<dbReference type="HOGENOM" id="CLU_2226539_0_0_1"/>
<name>T1L158_TETUR</name>
<reference evidence="2" key="2">
    <citation type="submission" date="2015-06" db="UniProtKB">
        <authorList>
            <consortium name="EnsemblMetazoa"/>
        </authorList>
    </citation>
    <scope>IDENTIFICATION</scope>
</reference>
<accession>T1L158</accession>
<dbReference type="EnsemblMetazoa" id="tetur31g00570.1">
    <property type="protein sequence ID" value="tetur31g00570.1"/>
    <property type="gene ID" value="tetur31g00570"/>
</dbReference>